<proteinExistence type="predicted"/>
<feature type="domain" description="GH18" evidence="1">
    <location>
        <begin position="113"/>
        <end position="227"/>
    </location>
</feature>
<reference evidence="2" key="1">
    <citation type="journal article" date="2020" name="Cell">
        <title>Large-Scale Comparative Analyses of Tick Genomes Elucidate Their Genetic Diversity and Vector Capacities.</title>
        <authorList>
            <consortium name="Tick Genome and Microbiome Consortium (TIGMIC)"/>
            <person name="Jia N."/>
            <person name="Wang J."/>
            <person name="Shi W."/>
            <person name="Du L."/>
            <person name="Sun Y."/>
            <person name="Zhan W."/>
            <person name="Jiang J.F."/>
            <person name="Wang Q."/>
            <person name="Zhang B."/>
            <person name="Ji P."/>
            <person name="Bell-Sakyi L."/>
            <person name="Cui X.M."/>
            <person name="Yuan T.T."/>
            <person name="Jiang B.G."/>
            <person name="Yang W.F."/>
            <person name="Lam T.T."/>
            <person name="Chang Q.C."/>
            <person name="Ding S.J."/>
            <person name="Wang X.J."/>
            <person name="Zhu J.G."/>
            <person name="Ruan X.D."/>
            <person name="Zhao L."/>
            <person name="Wei J.T."/>
            <person name="Ye R.Z."/>
            <person name="Que T.C."/>
            <person name="Du C.H."/>
            <person name="Zhou Y.H."/>
            <person name="Cheng J.X."/>
            <person name="Dai P.F."/>
            <person name="Guo W.B."/>
            <person name="Han X.H."/>
            <person name="Huang E.J."/>
            <person name="Li L.F."/>
            <person name="Wei W."/>
            <person name="Gao Y.C."/>
            <person name="Liu J.Z."/>
            <person name="Shao H.Z."/>
            <person name="Wang X."/>
            <person name="Wang C.C."/>
            <person name="Yang T.C."/>
            <person name="Huo Q.B."/>
            <person name="Li W."/>
            <person name="Chen H.Y."/>
            <person name="Chen S.E."/>
            <person name="Zhou L.G."/>
            <person name="Ni X.B."/>
            <person name="Tian J.H."/>
            <person name="Sheng Y."/>
            <person name="Liu T."/>
            <person name="Pan Y.S."/>
            <person name="Xia L.Y."/>
            <person name="Li J."/>
            <person name="Zhao F."/>
            <person name="Cao W.C."/>
        </authorList>
    </citation>
    <scope>NUCLEOTIDE SEQUENCE</scope>
    <source>
        <strain evidence="2">Rsan-2018</strain>
    </source>
</reference>
<evidence type="ECO:0000259" key="1">
    <source>
        <dbReference type="Pfam" id="PF00704"/>
    </source>
</evidence>
<dbReference type="AlphaFoldDB" id="A0A9D4T165"/>
<protein>
    <recommendedName>
        <fullName evidence="1">GH18 domain-containing protein</fullName>
    </recommendedName>
</protein>
<dbReference type="InterPro" id="IPR001223">
    <property type="entry name" value="Glyco_hydro18_cat"/>
</dbReference>
<dbReference type="Gene3D" id="3.20.20.80">
    <property type="entry name" value="Glycosidases"/>
    <property type="match status" value="1"/>
</dbReference>
<keyword evidence="3" id="KW-1185">Reference proteome</keyword>
<accession>A0A9D4T165</accession>
<dbReference type="SUPFAM" id="SSF51445">
    <property type="entry name" value="(Trans)glycosidases"/>
    <property type="match status" value="1"/>
</dbReference>
<comment type="caution">
    <text evidence="2">The sequence shown here is derived from an EMBL/GenBank/DDBJ whole genome shotgun (WGS) entry which is preliminary data.</text>
</comment>
<dbReference type="Pfam" id="PF00704">
    <property type="entry name" value="Glyco_hydro_18"/>
    <property type="match status" value="1"/>
</dbReference>
<dbReference type="Proteomes" id="UP000821837">
    <property type="component" value="Chromosome 3"/>
</dbReference>
<evidence type="ECO:0000313" key="3">
    <source>
        <dbReference type="Proteomes" id="UP000821837"/>
    </source>
</evidence>
<name>A0A9D4T165_RHISA</name>
<gene>
    <name evidence="2" type="ORF">HPB52_016438</name>
</gene>
<evidence type="ECO:0000313" key="2">
    <source>
        <dbReference type="EMBL" id="KAH7962487.1"/>
    </source>
</evidence>
<organism evidence="2 3">
    <name type="scientific">Rhipicephalus sanguineus</name>
    <name type="common">Brown dog tick</name>
    <name type="synonym">Ixodes sanguineus</name>
    <dbReference type="NCBI Taxonomy" id="34632"/>
    <lineage>
        <taxon>Eukaryota</taxon>
        <taxon>Metazoa</taxon>
        <taxon>Ecdysozoa</taxon>
        <taxon>Arthropoda</taxon>
        <taxon>Chelicerata</taxon>
        <taxon>Arachnida</taxon>
        <taxon>Acari</taxon>
        <taxon>Parasitiformes</taxon>
        <taxon>Ixodida</taxon>
        <taxon>Ixodoidea</taxon>
        <taxon>Ixodidae</taxon>
        <taxon>Rhipicephalinae</taxon>
        <taxon>Rhipicephalus</taxon>
        <taxon>Rhipicephalus</taxon>
    </lineage>
</organism>
<dbReference type="GO" id="GO:0005975">
    <property type="term" value="P:carbohydrate metabolic process"/>
    <property type="evidence" value="ECO:0007669"/>
    <property type="project" value="InterPro"/>
</dbReference>
<dbReference type="EMBL" id="JABSTV010001249">
    <property type="protein sequence ID" value="KAH7962487.1"/>
    <property type="molecule type" value="Genomic_DNA"/>
</dbReference>
<reference evidence="2" key="2">
    <citation type="submission" date="2021-09" db="EMBL/GenBank/DDBJ databases">
        <authorList>
            <person name="Jia N."/>
            <person name="Wang J."/>
            <person name="Shi W."/>
            <person name="Du L."/>
            <person name="Sun Y."/>
            <person name="Zhan W."/>
            <person name="Jiang J."/>
            <person name="Wang Q."/>
            <person name="Zhang B."/>
            <person name="Ji P."/>
            <person name="Sakyi L.B."/>
            <person name="Cui X."/>
            <person name="Yuan T."/>
            <person name="Jiang B."/>
            <person name="Yang W."/>
            <person name="Lam T.T.-Y."/>
            <person name="Chang Q."/>
            <person name="Ding S."/>
            <person name="Wang X."/>
            <person name="Zhu J."/>
            <person name="Ruan X."/>
            <person name="Zhao L."/>
            <person name="Wei J."/>
            <person name="Que T."/>
            <person name="Du C."/>
            <person name="Cheng J."/>
            <person name="Dai P."/>
            <person name="Han X."/>
            <person name="Huang E."/>
            <person name="Gao Y."/>
            <person name="Liu J."/>
            <person name="Shao H."/>
            <person name="Ye R."/>
            <person name="Li L."/>
            <person name="Wei W."/>
            <person name="Wang X."/>
            <person name="Wang C."/>
            <person name="Huo Q."/>
            <person name="Li W."/>
            <person name="Guo W."/>
            <person name="Chen H."/>
            <person name="Chen S."/>
            <person name="Zhou L."/>
            <person name="Zhou L."/>
            <person name="Ni X."/>
            <person name="Tian J."/>
            <person name="Zhou Y."/>
            <person name="Sheng Y."/>
            <person name="Liu T."/>
            <person name="Pan Y."/>
            <person name="Xia L."/>
            <person name="Li J."/>
            <person name="Zhao F."/>
            <person name="Cao W."/>
        </authorList>
    </citation>
    <scope>NUCLEOTIDE SEQUENCE</scope>
    <source>
        <strain evidence="2">Rsan-2018</strain>
        <tissue evidence="2">Larvae</tissue>
    </source>
</reference>
<dbReference type="InterPro" id="IPR017853">
    <property type="entry name" value="GH"/>
</dbReference>
<sequence>MTSRSIFTLPVHTSTRSAATVVPASCIHSPRKVSDQNPLLATAPSLFTASPKALVFCLYNNSRYTIAVPILQQHSVLVLGVDDGTVQSRAPQFDLAHGIGVLRQNIINRGIGNATILVALGGYSEDGPQFSRLGADESAMSRFASSVLYLLQTYHLDGVALHWIGPEQGCRGADDASTLVRVLRTVRQSVLASGYNGLVTLILPAEDVQSRLSSATVQTVDYIFLETHLELPSLLYSLSHCRNFAAIVKSALEAVPGTFNSLHHFHSAMERTPHLATPLVAAPGC</sequence>